<name>A0A3M7LZW8_9PLEO</name>
<evidence type="ECO:0000313" key="3">
    <source>
        <dbReference type="Proteomes" id="UP000265663"/>
    </source>
</evidence>
<dbReference type="EMBL" id="KE747814">
    <property type="protein sequence ID" value="RMZ67803.1"/>
    <property type="molecule type" value="Genomic_DNA"/>
</dbReference>
<feature type="region of interest" description="Disordered" evidence="1">
    <location>
        <begin position="609"/>
        <end position="695"/>
    </location>
</feature>
<feature type="region of interest" description="Disordered" evidence="1">
    <location>
        <begin position="44"/>
        <end position="149"/>
    </location>
</feature>
<dbReference type="Proteomes" id="UP000265663">
    <property type="component" value="Unassembled WGS sequence"/>
</dbReference>
<reference evidence="2 3" key="1">
    <citation type="journal article" date="2014" name="PLoS ONE">
        <title>De novo Genome Assembly of the Fungal Plant Pathogen Pyrenophora semeniperda.</title>
        <authorList>
            <person name="Soliai M.M."/>
            <person name="Meyer S.E."/>
            <person name="Udall J.A."/>
            <person name="Elzinga D.E."/>
            <person name="Hermansen R.A."/>
            <person name="Bodily P.M."/>
            <person name="Hart A.A."/>
            <person name="Coleman C.E."/>
        </authorList>
    </citation>
    <scope>NUCLEOTIDE SEQUENCE [LARGE SCALE GENOMIC DNA]</scope>
    <source>
        <strain evidence="2 3">CCB06</strain>
        <tissue evidence="2">Mycelium</tissue>
    </source>
</reference>
<feature type="compositionally biased region" description="Basic residues" evidence="1">
    <location>
        <begin position="75"/>
        <end position="90"/>
    </location>
</feature>
<feature type="region of interest" description="Disordered" evidence="1">
    <location>
        <begin position="337"/>
        <end position="391"/>
    </location>
</feature>
<gene>
    <name evidence="2" type="ORF">GMOD_00003831</name>
</gene>
<organism evidence="2 3">
    <name type="scientific">Pyrenophora seminiperda CCB06</name>
    <dbReference type="NCBI Taxonomy" id="1302712"/>
    <lineage>
        <taxon>Eukaryota</taxon>
        <taxon>Fungi</taxon>
        <taxon>Dikarya</taxon>
        <taxon>Ascomycota</taxon>
        <taxon>Pezizomycotina</taxon>
        <taxon>Dothideomycetes</taxon>
        <taxon>Pleosporomycetidae</taxon>
        <taxon>Pleosporales</taxon>
        <taxon>Pleosporineae</taxon>
        <taxon>Pleosporaceae</taxon>
        <taxon>Pyrenophora</taxon>
    </lineage>
</organism>
<dbReference type="OrthoDB" id="3796126at2759"/>
<feature type="region of interest" description="Disordered" evidence="1">
    <location>
        <begin position="175"/>
        <end position="198"/>
    </location>
</feature>
<sequence>MQVQKSPKKKILETFRGLFKKTSAIPVPPMPQKAAEVIGITPRQHRVIRSRPIISARVESPTAKPFRSGTSKSLPVRKRAHSPRRNRPSRRASPSRDGPISQRGDIEKTPGPKVGVLFDLSIPPTPPAKDTPPEFRVPSPLHRSKSDPDLHETYEIHEASLREDVNPRLPPFNLTLLPTPQTSIRDELPERTSSLSKPEGKRVLLLPGSKLETLQLSAPNGEHSSLLLGPHFYSPMDRPACGFAEGESPSKNSDHTRLLYTVPGKSAANLHQAASLHQVSRDGTINMMYQGTASDIDPNSPTGRELKHNQTRAKASEGRPDTEITSRVMQELRIGEKHRSAPQMSPQPGHFQLDHSSSRLNDMLNNVSPDRSETRSETQSESQPLSLSAMPSPLHNVSGHIMPMRPHTMPHGTFGASPRNMPKTVEDHFFMTNEHLDVVGKTTWDLLEGIHKYDKGKSKAKQEQLLVHIDKRTAQIKSHMDAQISKTNEEAARAIDDCAKRIQERTDRVVDIADNQHKAYATLSSVSESVKETIPNALAEQDKKMASMQAELSDMKQLLQGMQKMLEQKQTEAKAVQQHGAAPDQSHTLNRVSSLGIASYTGAASEAGNMHENRGMIPPQDNQMDPRLGYQWSARSGFPSRNGKEDRPYPTNPYHAPNGGHYNSPYAGGYSSYNYNPSPPDQNFPFNGQGPGQAK</sequence>
<dbReference type="AlphaFoldDB" id="A0A3M7LZW8"/>
<protein>
    <submittedName>
        <fullName evidence="2">Uncharacterized protein</fullName>
    </submittedName>
</protein>
<proteinExistence type="predicted"/>
<feature type="compositionally biased region" description="Basic and acidic residues" evidence="1">
    <location>
        <begin position="304"/>
        <end position="322"/>
    </location>
</feature>
<keyword evidence="3" id="KW-1185">Reference proteome</keyword>
<feature type="compositionally biased region" description="Polar residues" evidence="1">
    <location>
        <begin position="358"/>
        <end position="369"/>
    </location>
</feature>
<evidence type="ECO:0000313" key="2">
    <source>
        <dbReference type="EMBL" id="RMZ67803.1"/>
    </source>
</evidence>
<feature type="region of interest" description="Disordered" evidence="1">
    <location>
        <begin position="293"/>
        <end position="322"/>
    </location>
</feature>
<feature type="compositionally biased region" description="Polar residues" evidence="1">
    <location>
        <begin position="293"/>
        <end position="302"/>
    </location>
</feature>
<accession>A0A3M7LZW8</accession>
<evidence type="ECO:0000256" key="1">
    <source>
        <dbReference type="SAM" id="MobiDB-lite"/>
    </source>
</evidence>
<feature type="region of interest" description="Disordered" evidence="1">
    <location>
        <begin position="570"/>
        <end position="590"/>
    </location>
</feature>